<dbReference type="InterPro" id="IPR005495">
    <property type="entry name" value="LptG/LptF_permease"/>
</dbReference>
<accession>A0AAW7X377</accession>
<dbReference type="Pfam" id="PF03739">
    <property type="entry name" value="LptF_LptG"/>
    <property type="match status" value="1"/>
</dbReference>
<reference evidence="13" key="1">
    <citation type="submission" date="2023-07" db="EMBL/GenBank/DDBJ databases">
        <title>Genome content predicts the carbon catabolic preferences of heterotrophic bacteria.</title>
        <authorList>
            <person name="Gralka M."/>
        </authorList>
    </citation>
    <scope>NUCLEOTIDE SEQUENCE</scope>
    <source>
        <strain evidence="13">I3M17_2</strain>
    </source>
</reference>
<dbReference type="PANTHER" id="PTHR33529">
    <property type="entry name" value="SLR0882 PROTEIN-RELATED"/>
    <property type="match status" value="1"/>
</dbReference>
<dbReference type="Proteomes" id="UP001169760">
    <property type="component" value="Unassembled WGS sequence"/>
</dbReference>
<proteinExistence type="inferred from homology"/>
<name>A0AAW7X377_9GAMM</name>
<keyword evidence="10 12" id="KW-0472">Membrane</keyword>
<comment type="subunit">
    <text evidence="11">Component of the lipopolysaccharide transport and assembly complex. The LptBFG transporter is composed of two ATP-binding proteins (LptB) and two transmembrane proteins (LptF and LptG).</text>
</comment>
<comment type="caution">
    <text evidence="13">The sequence shown here is derived from an EMBL/GenBank/DDBJ whole genome shotgun (WGS) entry which is preliminary data.</text>
</comment>
<evidence type="ECO:0000313" key="14">
    <source>
        <dbReference type="Proteomes" id="UP001169760"/>
    </source>
</evidence>
<feature type="transmembrane region" description="Helical" evidence="12">
    <location>
        <begin position="277"/>
        <end position="298"/>
    </location>
</feature>
<evidence type="ECO:0000256" key="8">
    <source>
        <dbReference type="ARBA" id="ARBA00022692"/>
    </source>
</evidence>
<protein>
    <recommendedName>
        <fullName evidence="4">Lipopolysaccharide export system permease protein LptF</fullName>
    </recommendedName>
</protein>
<feature type="transmembrane region" description="Helical" evidence="12">
    <location>
        <begin position="310"/>
        <end position="331"/>
    </location>
</feature>
<keyword evidence="9 12" id="KW-1133">Transmembrane helix</keyword>
<evidence type="ECO:0000256" key="1">
    <source>
        <dbReference type="ARBA" id="ARBA00002265"/>
    </source>
</evidence>
<keyword evidence="6" id="KW-1003">Cell membrane</keyword>
<gene>
    <name evidence="13" type="primary">lptF</name>
    <name evidence="13" type="ORF">Q4521_05705</name>
</gene>
<evidence type="ECO:0000256" key="3">
    <source>
        <dbReference type="ARBA" id="ARBA00007725"/>
    </source>
</evidence>
<evidence type="ECO:0000256" key="2">
    <source>
        <dbReference type="ARBA" id="ARBA00004429"/>
    </source>
</evidence>
<evidence type="ECO:0000256" key="9">
    <source>
        <dbReference type="ARBA" id="ARBA00022989"/>
    </source>
</evidence>
<dbReference type="GO" id="GO:0055085">
    <property type="term" value="P:transmembrane transport"/>
    <property type="evidence" value="ECO:0007669"/>
    <property type="project" value="InterPro"/>
</dbReference>
<evidence type="ECO:0000256" key="7">
    <source>
        <dbReference type="ARBA" id="ARBA00022519"/>
    </source>
</evidence>
<dbReference type="AlphaFoldDB" id="A0AAW7X377"/>
<dbReference type="InterPro" id="IPR030922">
    <property type="entry name" value="LptF"/>
</dbReference>
<organism evidence="13 14">
    <name type="scientific">Saccharophagus degradans</name>
    <dbReference type="NCBI Taxonomy" id="86304"/>
    <lineage>
        <taxon>Bacteria</taxon>
        <taxon>Pseudomonadati</taxon>
        <taxon>Pseudomonadota</taxon>
        <taxon>Gammaproteobacteria</taxon>
        <taxon>Cellvibrionales</taxon>
        <taxon>Cellvibrionaceae</taxon>
        <taxon>Saccharophagus</taxon>
    </lineage>
</organism>
<dbReference type="EMBL" id="JAUOPB010000003">
    <property type="protein sequence ID" value="MDO6421960.1"/>
    <property type="molecule type" value="Genomic_DNA"/>
</dbReference>
<feature type="transmembrane region" description="Helical" evidence="12">
    <location>
        <begin position="337"/>
        <end position="358"/>
    </location>
</feature>
<comment type="subcellular location">
    <subcellularLocation>
        <location evidence="2">Cell inner membrane</location>
        <topology evidence="2">Multi-pass membrane protein</topology>
    </subcellularLocation>
</comment>
<keyword evidence="8 12" id="KW-0812">Transmembrane</keyword>
<evidence type="ECO:0000256" key="11">
    <source>
        <dbReference type="ARBA" id="ARBA00026081"/>
    </source>
</evidence>
<evidence type="ECO:0000256" key="4">
    <source>
        <dbReference type="ARBA" id="ARBA00014213"/>
    </source>
</evidence>
<keyword evidence="7" id="KW-0997">Cell inner membrane</keyword>
<dbReference type="GO" id="GO:0043190">
    <property type="term" value="C:ATP-binding cassette (ABC) transporter complex"/>
    <property type="evidence" value="ECO:0007669"/>
    <property type="project" value="InterPro"/>
</dbReference>
<comment type="function">
    <text evidence="1">Part of the ABC transporter complex LptBFG involved in the translocation of lipopolysaccharide (LPS) from the inner membrane to the outer membrane.</text>
</comment>
<dbReference type="RefSeq" id="WP_303491700.1">
    <property type="nucleotide sequence ID" value="NZ_CP123764.1"/>
</dbReference>
<evidence type="ECO:0000256" key="10">
    <source>
        <dbReference type="ARBA" id="ARBA00023136"/>
    </source>
</evidence>
<feature type="transmembrane region" description="Helical" evidence="12">
    <location>
        <begin position="21"/>
        <end position="41"/>
    </location>
</feature>
<keyword evidence="5" id="KW-0813">Transport</keyword>
<feature type="transmembrane region" description="Helical" evidence="12">
    <location>
        <begin position="61"/>
        <end position="82"/>
    </location>
</feature>
<dbReference type="GO" id="GO:0015920">
    <property type="term" value="P:lipopolysaccharide transport"/>
    <property type="evidence" value="ECO:0007669"/>
    <property type="project" value="TreeGrafter"/>
</dbReference>
<feature type="transmembrane region" description="Helical" evidence="12">
    <location>
        <begin position="103"/>
        <end position="125"/>
    </location>
</feature>
<comment type="similarity">
    <text evidence="3">Belongs to the LptF/LptG family.</text>
</comment>
<dbReference type="NCBIfam" id="TIGR04407">
    <property type="entry name" value="LptF_YjgP"/>
    <property type="match status" value="1"/>
</dbReference>
<evidence type="ECO:0000256" key="5">
    <source>
        <dbReference type="ARBA" id="ARBA00022448"/>
    </source>
</evidence>
<evidence type="ECO:0000256" key="6">
    <source>
        <dbReference type="ARBA" id="ARBA00022475"/>
    </source>
</evidence>
<evidence type="ECO:0000313" key="13">
    <source>
        <dbReference type="EMBL" id="MDO6421960.1"/>
    </source>
</evidence>
<sequence>MENLRLIIFRYLAREVLMSMLAVSLILLLIIISARFVTYLAEAAAGELDGGVLLTLMTYRLPAYLELILPLGLFLGILMAYGRLYLESEMTVLHACGLSQGKLIGFTMVSTFVVACVVGVFSLYLGPEGVRASEKLLAEQRNRTDFETLKPARFHELDGGSGISYAESISDDKQKLQKVFMAKLAPDSVDDDLTVLTAESGETVVDAETGVKYLLLKNGRRYVGRPGEVNYKVVEFKTFSQILPEPDYEAVKPKKETDGLSTAQLFQRDTLAARAALQWRLSLPVLVMVVGLLAVPLSRTQPRQGRYAKMLPAILLYIFYLVCVNGARGAIEDGSAPFIGLLWVVHGAFFCLALLLIGGKSMFAGLFRSVFSKGEAA</sequence>
<evidence type="ECO:0000256" key="12">
    <source>
        <dbReference type="SAM" id="Phobius"/>
    </source>
</evidence>
<dbReference type="PANTHER" id="PTHR33529:SF7">
    <property type="entry name" value="LIPOPOLYSACCHARIDE EXPORT SYSTEM PERMEASE PROTEIN LPTF"/>
    <property type="match status" value="1"/>
</dbReference>